<evidence type="ECO:0000313" key="2">
    <source>
        <dbReference type="EMBL" id="PYE78825.1"/>
    </source>
</evidence>
<evidence type="ECO:0000256" key="1">
    <source>
        <dbReference type="SAM" id="SignalP"/>
    </source>
</evidence>
<dbReference type="EMBL" id="QJTC01000004">
    <property type="protein sequence ID" value="PYE78825.1"/>
    <property type="molecule type" value="Genomic_DNA"/>
</dbReference>
<keyword evidence="3" id="KW-1185">Reference proteome</keyword>
<evidence type="ECO:0008006" key="4">
    <source>
        <dbReference type="Google" id="ProtNLM"/>
    </source>
</evidence>
<protein>
    <recommendedName>
        <fullName evidence="4">Lipoprotein</fullName>
    </recommendedName>
</protein>
<reference evidence="2 3" key="1">
    <citation type="submission" date="2018-06" db="EMBL/GenBank/DDBJ databases">
        <title>Genomic Encyclopedia of Type Strains, Phase III (KMG-III): the genomes of soil and plant-associated and newly described type strains.</title>
        <authorList>
            <person name="Whitman W."/>
        </authorList>
    </citation>
    <scope>NUCLEOTIDE SEQUENCE [LARGE SCALE GENOMIC DNA]</scope>
    <source>
        <strain evidence="2 3">CECT 7646</strain>
    </source>
</reference>
<accession>A0A318SNB4</accession>
<name>A0A318SNB4_9BURK</name>
<proteinExistence type="predicted"/>
<feature type="chain" id="PRO_5016256282" description="Lipoprotein" evidence="1">
    <location>
        <begin position="35"/>
        <end position="214"/>
    </location>
</feature>
<feature type="signal peptide" evidence="1">
    <location>
        <begin position="1"/>
        <end position="34"/>
    </location>
</feature>
<comment type="caution">
    <text evidence="2">The sequence shown here is derived from an EMBL/GenBank/DDBJ whole genome shotgun (WGS) entry which is preliminary data.</text>
</comment>
<evidence type="ECO:0000313" key="3">
    <source>
        <dbReference type="Proteomes" id="UP000247540"/>
    </source>
</evidence>
<organism evidence="2 3">
    <name type="scientific">Xylophilus ampelinus</name>
    <dbReference type="NCBI Taxonomy" id="54067"/>
    <lineage>
        <taxon>Bacteria</taxon>
        <taxon>Pseudomonadati</taxon>
        <taxon>Pseudomonadota</taxon>
        <taxon>Betaproteobacteria</taxon>
        <taxon>Burkholderiales</taxon>
        <taxon>Xylophilus</taxon>
    </lineage>
</organism>
<gene>
    <name evidence="2" type="ORF">DFQ15_10417</name>
</gene>
<dbReference type="Proteomes" id="UP000247540">
    <property type="component" value="Unassembled WGS sequence"/>
</dbReference>
<sequence>MHPFPATASRRPRLVYRPAALVACTLLLFLTACDRPGAGHSAVGFPDDAAIGQALKADFDGNPDNASARELVATLGGAKGRLDYRVQRVVYRQGAFEAQYDVSLHLSRSGTDSLQQLYGNMIPKDVREKLSEQTLAAYETWLAGQAATDDKSDAAPAAALRRSLATLNECYKSAKAGDDVLLMQGLAALISPARDGWYAEKLESPRLRLRCLPL</sequence>
<keyword evidence="1" id="KW-0732">Signal</keyword>
<dbReference type="AlphaFoldDB" id="A0A318SNB4"/>